<keyword evidence="2" id="KW-1185">Reference proteome</keyword>
<evidence type="ECO:0000313" key="2">
    <source>
        <dbReference type="Proteomes" id="UP000323733"/>
    </source>
</evidence>
<name>A0A1I7AE61_METTE</name>
<dbReference type="AlphaFoldDB" id="A0A1I7AE61"/>
<accession>A0A1I7AE61</accession>
<gene>
    <name evidence="1" type="ORF">SAMN02910340_02075</name>
</gene>
<organism evidence="1 2">
    <name type="scientific">Methanosarcina thermophila</name>
    <dbReference type="NCBI Taxonomy" id="2210"/>
    <lineage>
        <taxon>Archaea</taxon>
        <taxon>Methanobacteriati</taxon>
        <taxon>Methanobacteriota</taxon>
        <taxon>Stenosarchaea group</taxon>
        <taxon>Methanomicrobia</taxon>
        <taxon>Methanosarcinales</taxon>
        <taxon>Methanosarcinaceae</taxon>
        <taxon>Methanosarcina</taxon>
    </lineage>
</organism>
<dbReference type="Proteomes" id="UP000323733">
    <property type="component" value="Unassembled WGS sequence"/>
</dbReference>
<reference evidence="1 2" key="1">
    <citation type="submission" date="2016-10" db="EMBL/GenBank/DDBJ databases">
        <authorList>
            <person name="Varghese N."/>
            <person name="Submissions S."/>
        </authorList>
    </citation>
    <scope>NUCLEOTIDE SEQUENCE [LARGE SCALE GENOMIC DNA]</scope>
    <source>
        <strain evidence="1 2">DSM 11855</strain>
    </source>
</reference>
<dbReference type="EMBL" id="FPAO01000008">
    <property type="protein sequence ID" value="SFT73183.1"/>
    <property type="molecule type" value="Genomic_DNA"/>
</dbReference>
<dbReference type="RefSeq" id="WP_149761767.1">
    <property type="nucleotide sequence ID" value="NZ_FPAO01000008.1"/>
</dbReference>
<proteinExistence type="predicted"/>
<protein>
    <submittedName>
        <fullName evidence="1">Uncharacterized protein</fullName>
    </submittedName>
</protein>
<evidence type="ECO:0000313" key="1">
    <source>
        <dbReference type="EMBL" id="SFT73183.1"/>
    </source>
</evidence>
<sequence>MEDECKLLIENKCSKFGISCSGWREDKEKCPVWGEVLAAENYFSERSKYERGVHDEEDEAKAEEWRELCKQHKESLAYQVNNGTIDWKIIKGVFDMRSERIAKNYVTSSLKTEGLICCMNCAKWTKDEICKESKQKTDASFTCKNFAKLRS</sequence>